<sequence length="222" mass="24309">MTEPSGASSDKPRRPVVVPAIALVAFTAVGITALLGGLSEAPEEPEALGPGSVLDQGLYATKFVESRVTVERAESQFDEDKRFVELVFEVTNKGDQTYQVGLPPAKLEQAFTSDSFAGSLVKITPAFPQDAGPFTFAQAKGGETRQLHPGVTSQVILRYRLKDDEQPPEKITMDVASFEYEPEWNTNVPRWQMVANEDLDTMKFYPEIKARVTLAVKKGDAT</sequence>
<keyword evidence="1" id="KW-0812">Transmembrane</keyword>
<gene>
    <name evidence="2" type="ORF">H4W80_008037</name>
</gene>
<name>A0ABR9MA32_9ACTN</name>
<organism evidence="2 3">
    <name type="scientific">Nonomuraea angiospora</name>
    <dbReference type="NCBI Taxonomy" id="46172"/>
    <lineage>
        <taxon>Bacteria</taxon>
        <taxon>Bacillati</taxon>
        <taxon>Actinomycetota</taxon>
        <taxon>Actinomycetes</taxon>
        <taxon>Streptosporangiales</taxon>
        <taxon>Streptosporangiaceae</taxon>
        <taxon>Nonomuraea</taxon>
    </lineage>
</organism>
<accession>A0ABR9MA32</accession>
<feature type="transmembrane region" description="Helical" evidence="1">
    <location>
        <begin position="16"/>
        <end position="38"/>
    </location>
</feature>
<keyword evidence="1" id="KW-0472">Membrane</keyword>
<keyword evidence="3" id="KW-1185">Reference proteome</keyword>
<proteinExistence type="predicted"/>
<dbReference type="EMBL" id="JADBEK010000001">
    <property type="protein sequence ID" value="MBE1589779.1"/>
    <property type="molecule type" value="Genomic_DNA"/>
</dbReference>
<keyword evidence="1" id="KW-1133">Transmembrane helix</keyword>
<comment type="caution">
    <text evidence="2">The sequence shown here is derived from an EMBL/GenBank/DDBJ whole genome shotgun (WGS) entry which is preliminary data.</text>
</comment>
<evidence type="ECO:0008006" key="4">
    <source>
        <dbReference type="Google" id="ProtNLM"/>
    </source>
</evidence>
<reference evidence="2 3" key="1">
    <citation type="submission" date="2020-10" db="EMBL/GenBank/DDBJ databases">
        <title>Sequencing the genomes of 1000 actinobacteria strains.</title>
        <authorList>
            <person name="Klenk H.-P."/>
        </authorList>
    </citation>
    <scope>NUCLEOTIDE SEQUENCE [LARGE SCALE GENOMIC DNA]</scope>
    <source>
        <strain evidence="2 3">DSM 43173</strain>
    </source>
</reference>
<dbReference type="Proteomes" id="UP000633509">
    <property type="component" value="Unassembled WGS sequence"/>
</dbReference>
<evidence type="ECO:0000256" key="1">
    <source>
        <dbReference type="SAM" id="Phobius"/>
    </source>
</evidence>
<evidence type="ECO:0000313" key="3">
    <source>
        <dbReference type="Proteomes" id="UP000633509"/>
    </source>
</evidence>
<evidence type="ECO:0000313" key="2">
    <source>
        <dbReference type="EMBL" id="MBE1589779.1"/>
    </source>
</evidence>
<dbReference type="RefSeq" id="WP_192789764.1">
    <property type="nucleotide sequence ID" value="NZ_JADBEK010000001.1"/>
</dbReference>
<protein>
    <recommendedName>
        <fullName evidence="4">DUF4352 domain-containing protein</fullName>
    </recommendedName>
</protein>